<dbReference type="SUPFAM" id="SSF55729">
    <property type="entry name" value="Acyl-CoA N-acyltransferases (Nat)"/>
    <property type="match status" value="1"/>
</dbReference>
<dbReference type="Proteomes" id="UP000288794">
    <property type="component" value="Unassembled WGS sequence"/>
</dbReference>
<protein>
    <recommendedName>
        <fullName evidence="3">N-acetyltransferase</fullName>
    </recommendedName>
</protein>
<dbReference type="Gene3D" id="3.40.630.30">
    <property type="match status" value="1"/>
</dbReference>
<comment type="caution">
    <text evidence="1">The sequence shown here is derived from an EMBL/GenBank/DDBJ whole genome shotgun (WGS) entry which is preliminary data.</text>
</comment>
<dbReference type="Pfam" id="PF04339">
    <property type="entry name" value="FemAB_like"/>
    <property type="match status" value="1"/>
</dbReference>
<organism evidence="1 2">
    <name type="scientific">[Pantoea] beijingensis</name>
    <dbReference type="NCBI Taxonomy" id="1324864"/>
    <lineage>
        <taxon>Bacteria</taxon>
        <taxon>Pseudomonadati</taxon>
        <taxon>Pseudomonadota</taxon>
        <taxon>Gammaproteobacteria</taxon>
        <taxon>Enterobacterales</taxon>
        <taxon>Erwiniaceae</taxon>
        <taxon>Erwinia</taxon>
    </lineage>
</organism>
<dbReference type="InterPro" id="IPR016181">
    <property type="entry name" value="Acyl_CoA_acyltransferase"/>
</dbReference>
<dbReference type="RefSeq" id="WP_128176835.1">
    <property type="nucleotide sequence ID" value="NZ_CP071409.1"/>
</dbReference>
<dbReference type="EMBL" id="JMEE01000023">
    <property type="protein sequence ID" value="RWR02304.1"/>
    <property type="molecule type" value="Genomic_DNA"/>
</dbReference>
<accession>A0A443IDU3</accession>
<gene>
    <name evidence="1" type="ORF">ED28_07955</name>
</gene>
<keyword evidence="2" id="KW-1185">Reference proteome</keyword>
<dbReference type="PANTHER" id="PTHR47017:SF1">
    <property type="entry name" value="ACYL-COA"/>
    <property type="match status" value="1"/>
</dbReference>
<dbReference type="PANTHER" id="PTHR47017">
    <property type="entry name" value="ACYL-COA"/>
    <property type="match status" value="1"/>
</dbReference>
<evidence type="ECO:0000313" key="2">
    <source>
        <dbReference type="Proteomes" id="UP000288794"/>
    </source>
</evidence>
<dbReference type="AlphaFoldDB" id="A0A443IDU3"/>
<dbReference type="InterPro" id="IPR007434">
    <property type="entry name" value="FemAB-like"/>
</dbReference>
<proteinExistence type="predicted"/>
<name>A0A443IDU3_9GAMM</name>
<evidence type="ECO:0008006" key="3">
    <source>
        <dbReference type="Google" id="ProtNLM"/>
    </source>
</evidence>
<reference evidence="1 2" key="1">
    <citation type="submission" date="2014-04" db="EMBL/GenBank/DDBJ databases">
        <title>Draft genome sequence of Pantoea beijingensis strain LMG 27579, an emerging pathogen to Pleurotus eryngii with potential industrial application.</title>
        <authorList>
            <person name="Xu F."/>
            <person name="Liu Y."/>
            <person name="Wang S."/>
            <person name="Yin Y."/>
            <person name="Ma Y."/>
            <person name="Zhao S."/>
            <person name="Rong C."/>
        </authorList>
    </citation>
    <scope>NUCLEOTIDE SEQUENCE [LARGE SCALE GENOMIC DNA]</scope>
    <source>
        <strain evidence="1 2">LMG 27579</strain>
    </source>
</reference>
<evidence type="ECO:0000313" key="1">
    <source>
        <dbReference type="EMBL" id="RWR02304.1"/>
    </source>
</evidence>
<sequence length="376" mass="42942">MSFSSLSSLSELPAAQWDALLSDDNPFLRHAFLSTLEESGCVGGRSGWQPEHLIWQHQGQIRAAVPGYRKSHSSGEYVFDHAWADACHRAGIAYYPKWLGAIPFSPVGGARLLGERAAVAQLLEQLPEFLRHQQLSGAHINFTDTQANTLLAAEPAWLSRLGCQYHWHNRGYRDFQDFLDTLMSRKRKQIRKERELVTTSGIEFEWFTGAQLNESQWDFVYTCYANTYAVRGQSPYLTRHFFSLLAERMPENIRVVIASQHGHQVAMAFSLVSGNTFYGRYWGSLAEFDRLHFETCFYQGMDYAIANGLNRFDAGAQGEHKLIRGFEPVLTHSWHYLCHPGLREAVADYLQEERIAVEGWAQEARDALPYRKNEAK</sequence>